<dbReference type="SMART" id="SM00164">
    <property type="entry name" value="TBC"/>
    <property type="match status" value="1"/>
</dbReference>
<dbReference type="KEGG" id="nve:5505456"/>
<evidence type="ECO:0000313" key="2">
    <source>
        <dbReference type="EMBL" id="EDO34196.1"/>
    </source>
</evidence>
<feature type="non-terminal residue" evidence="2">
    <location>
        <position position="236"/>
    </location>
</feature>
<dbReference type="Gene3D" id="1.10.472.80">
    <property type="entry name" value="Ypt/Rab-GAP domain of gyp1p, domain 3"/>
    <property type="match status" value="1"/>
</dbReference>
<dbReference type="InterPro" id="IPR035969">
    <property type="entry name" value="Rab-GAP_TBC_sf"/>
</dbReference>
<dbReference type="PANTHER" id="PTHR47219:SF20">
    <property type="entry name" value="TBC1 DOMAIN FAMILY MEMBER 2B"/>
    <property type="match status" value="1"/>
</dbReference>
<dbReference type="EMBL" id="DS469740">
    <property type="protein sequence ID" value="EDO34196.1"/>
    <property type="molecule type" value="Genomic_DNA"/>
</dbReference>
<dbReference type="GO" id="GO:0005096">
    <property type="term" value="F:GTPase activator activity"/>
    <property type="evidence" value="ECO:0000318"/>
    <property type="project" value="GO_Central"/>
</dbReference>
<dbReference type="STRING" id="45351.A7SQ41"/>
<dbReference type="HOGENOM" id="CLU_005350_1_4_1"/>
<dbReference type="Gene3D" id="1.10.10.750">
    <property type="entry name" value="Ypt/Rab-GAP domain of gyp1p, domain 1"/>
    <property type="match status" value="1"/>
</dbReference>
<sequence length="236" mass="27492">SESQDISNGVKWENYMMAHKNRDSQKTMELKSMVRGGIPNEYRSQIWRQCINHFVRGTKSMAGPNYYAHLLDSIASNIKFSPATKQIELDLLRTLPNNVHYNKPDANGIGMLRNVLMAYSWHNPEVGYCQGLNRLVAIAMLILKEEEAFWCLVAIVEHIMPKDYFSRTLLAAQADQRVLRDLLMEKLPRLYTHFENVRVDLSLITFNWFLTVFIDSFPIQTILRVWDTFLYEGNKV</sequence>
<accession>A7SQ41</accession>
<proteinExistence type="predicted"/>
<evidence type="ECO:0000313" key="3">
    <source>
        <dbReference type="Proteomes" id="UP000001593"/>
    </source>
</evidence>
<dbReference type="FunFam" id="1.10.472.80:FF:000176">
    <property type="match status" value="1"/>
</dbReference>
<dbReference type="FunFam" id="1.10.8.270:FF:000014">
    <property type="entry name" value="Putative TBC1 domain family member 2B"/>
    <property type="match status" value="1"/>
</dbReference>
<feature type="non-terminal residue" evidence="2">
    <location>
        <position position="1"/>
    </location>
</feature>
<dbReference type="Pfam" id="PF00566">
    <property type="entry name" value="RabGAP-TBC"/>
    <property type="match status" value="1"/>
</dbReference>
<dbReference type="OMA" id="REMICCV"/>
<dbReference type="GO" id="GO:0005886">
    <property type="term" value="C:plasma membrane"/>
    <property type="evidence" value="ECO:0000318"/>
    <property type="project" value="GO_Central"/>
</dbReference>
<organism evidence="2 3">
    <name type="scientific">Nematostella vectensis</name>
    <name type="common">Starlet sea anemone</name>
    <dbReference type="NCBI Taxonomy" id="45351"/>
    <lineage>
        <taxon>Eukaryota</taxon>
        <taxon>Metazoa</taxon>
        <taxon>Cnidaria</taxon>
        <taxon>Anthozoa</taxon>
        <taxon>Hexacorallia</taxon>
        <taxon>Actiniaria</taxon>
        <taxon>Edwardsiidae</taxon>
        <taxon>Nematostella</taxon>
    </lineage>
</organism>
<dbReference type="Gene3D" id="1.10.8.270">
    <property type="entry name" value="putative rabgap domain of human tbc1 domain family member 14 like domains"/>
    <property type="match status" value="1"/>
</dbReference>
<keyword evidence="3" id="KW-1185">Reference proteome</keyword>
<dbReference type="SUPFAM" id="SSF47923">
    <property type="entry name" value="Ypt/Rab-GAP domain of gyp1p"/>
    <property type="match status" value="2"/>
</dbReference>
<dbReference type="Proteomes" id="UP000001593">
    <property type="component" value="Unassembled WGS sequence"/>
</dbReference>
<dbReference type="eggNOG" id="KOG2058">
    <property type="taxonomic scope" value="Eukaryota"/>
</dbReference>
<protein>
    <recommendedName>
        <fullName evidence="1">Rab-GAP TBC domain-containing protein</fullName>
    </recommendedName>
</protein>
<evidence type="ECO:0000259" key="1">
    <source>
        <dbReference type="PROSITE" id="PS50086"/>
    </source>
</evidence>
<dbReference type="FunFam" id="1.10.10.750:FF:000018">
    <property type="entry name" value="TBC domaincontaining protein"/>
    <property type="match status" value="1"/>
</dbReference>
<dbReference type="InterPro" id="IPR000195">
    <property type="entry name" value="Rab-GAP-TBC_dom"/>
</dbReference>
<dbReference type="PANTHER" id="PTHR47219">
    <property type="entry name" value="RAB GTPASE-ACTIVATING PROTEIN 1-LIKE"/>
    <property type="match status" value="1"/>
</dbReference>
<name>A7SQ41_NEMVE</name>
<dbReference type="GO" id="GO:0005737">
    <property type="term" value="C:cytoplasm"/>
    <property type="evidence" value="ECO:0000318"/>
    <property type="project" value="GO_Central"/>
</dbReference>
<dbReference type="OrthoDB" id="294251at2759"/>
<dbReference type="PROSITE" id="PS50086">
    <property type="entry name" value="TBC_RABGAP"/>
    <property type="match status" value="1"/>
</dbReference>
<dbReference type="PhylomeDB" id="A7SQ41"/>
<reference evidence="2 3" key="1">
    <citation type="journal article" date="2007" name="Science">
        <title>Sea anemone genome reveals ancestral eumetazoan gene repertoire and genomic organization.</title>
        <authorList>
            <person name="Putnam N.H."/>
            <person name="Srivastava M."/>
            <person name="Hellsten U."/>
            <person name="Dirks B."/>
            <person name="Chapman J."/>
            <person name="Salamov A."/>
            <person name="Terry A."/>
            <person name="Shapiro H."/>
            <person name="Lindquist E."/>
            <person name="Kapitonov V.V."/>
            <person name="Jurka J."/>
            <person name="Genikhovich G."/>
            <person name="Grigoriev I.V."/>
            <person name="Lucas S.M."/>
            <person name="Steele R.E."/>
            <person name="Finnerty J.R."/>
            <person name="Technau U."/>
            <person name="Martindale M.Q."/>
            <person name="Rokhsar D.S."/>
        </authorList>
    </citation>
    <scope>NUCLEOTIDE SEQUENCE [LARGE SCALE GENOMIC DNA]</scope>
    <source>
        <strain evidence="3">CH2 X CH6</strain>
    </source>
</reference>
<feature type="domain" description="Rab-GAP TBC" evidence="1">
    <location>
        <begin position="37"/>
        <end position="233"/>
    </location>
</feature>
<dbReference type="InterPro" id="IPR050302">
    <property type="entry name" value="Rab_GAP_TBC_domain"/>
</dbReference>
<dbReference type="InParanoid" id="A7SQ41"/>
<dbReference type="AlphaFoldDB" id="A7SQ41"/>
<gene>
    <name evidence="2" type="ORF">NEMVEDRAFT_v1g13429</name>
</gene>